<dbReference type="Proteomes" id="UP000501534">
    <property type="component" value="Chromosome"/>
</dbReference>
<evidence type="ECO:0000313" key="6">
    <source>
        <dbReference type="EMBL" id="QJR09055.1"/>
    </source>
</evidence>
<reference evidence="6 7" key="1">
    <citation type="submission" date="2020-04" db="EMBL/GenBank/DDBJ databases">
        <title>Usitatibacter rugosus gen. nov., sp. nov. and Usitatibacter palustris sp. nov., novel members of Usitatibacteraceae fam. nov. within the order Nitrosomonadales isolated from soil.</title>
        <authorList>
            <person name="Huber K.J."/>
            <person name="Neumann-Schaal M."/>
            <person name="Geppert A."/>
            <person name="Luckner M."/>
            <person name="Wanner G."/>
            <person name="Overmann J."/>
        </authorList>
    </citation>
    <scope>NUCLEOTIDE SEQUENCE [LARGE SCALE GENOMIC DNA]</scope>
    <source>
        <strain evidence="6 7">0125_3</strain>
    </source>
</reference>
<dbReference type="EMBL" id="CP053069">
    <property type="protein sequence ID" value="QJR09055.1"/>
    <property type="molecule type" value="Genomic_DNA"/>
</dbReference>
<dbReference type="GO" id="GO:0016020">
    <property type="term" value="C:membrane"/>
    <property type="evidence" value="ECO:0007669"/>
    <property type="project" value="TreeGrafter"/>
</dbReference>
<organism evidence="6 7">
    <name type="scientific">Usitatibacter rugosus</name>
    <dbReference type="NCBI Taxonomy" id="2732067"/>
    <lineage>
        <taxon>Bacteria</taxon>
        <taxon>Pseudomonadati</taxon>
        <taxon>Pseudomonadota</taxon>
        <taxon>Betaproteobacteria</taxon>
        <taxon>Nitrosomonadales</taxon>
        <taxon>Usitatibacteraceae</taxon>
        <taxon>Usitatibacter</taxon>
    </lineage>
</organism>
<keyword evidence="2" id="KW-0547">Nucleotide-binding</keyword>
<dbReference type="Gene3D" id="3.30.200.20">
    <property type="entry name" value="Phosphorylase Kinase, domain 1"/>
    <property type="match status" value="1"/>
</dbReference>
<evidence type="ECO:0000256" key="4">
    <source>
        <dbReference type="ARBA" id="ARBA00022840"/>
    </source>
</evidence>
<dbReference type="SUPFAM" id="SSF56112">
    <property type="entry name" value="Protein kinase-like (PK-like)"/>
    <property type="match status" value="1"/>
</dbReference>
<evidence type="ECO:0000256" key="2">
    <source>
        <dbReference type="ARBA" id="ARBA00022741"/>
    </source>
</evidence>
<keyword evidence="7" id="KW-1185">Reference proteome</keyword>
<dbReference type="InterPro" id="IPR011009">
    <property type="entry name" value="Kinase-like_dom_sf"/>
</dbReference>
<dbReference type="EC" id="2.7.11.1" evidence="6"/>
<dbReference type="GO" id="GO:0005524">
    <property type="term" value="F:ATP binding"/>
    <property type="evidence" value="ECO:0007669"/>
    <property type="project" value="UniProtKB-KW"/>
</dbReference>
<dbReference type="Pfam" id="PF00069">
    <property type="entry name" value="Pkinase"/>
    <property type="match status" value="1"/>
</dbReference>
<evidence type="ECO:0000259" key="5">
    <source>
        <dbReference type="PROSITE" id="PS50011"/>
    </source>
</evidence>
<keyword evidence="3 6" id="KW-0418">Kinase</keyword>
<name>A0A6M4GPQ8_9PROT</name>
<dbReference type="InterPro" id="IPR000719">
    <property type="entry name" value="Prot_kinase_dom"/>
</dbReference>
<proteinExistence type="predicted"/>
<gene>
    <name evidence="6" type="primary">pknD_1</name>
    <name evidence="6" type="ORF">DSM104443_00091</name>
</gene>
<evidence type="ECO:0000313" key="7">
    <source>
        <dbReference type="Proteomes" id="UP000501534"/>
    </source>
</evidence>
<evidence type="ECO:0000256" key="3">
    <source>
        <dbReference type="ARBA" id="ARBA00022777"/>
    </source>
</evidence>
<dbReference type="KEGG" id="uru:DSM104443_00091"/>
<dbReference type="PROSITE" id="PS00108">
    <property type="entry name" value="PROTEIN_KINASE_ST"/>
    <property type="match status" value="1"/>
</dbReference>
<dbReference type="InterPro" id="IPR008271">
    <property type="entry name" value="Ser/Thr_kinase_AS"/>
</dbReference>
<feature type="domain" description="Protein kinase" evidence="5">
    <location>
        <begin position="18"/>
        <end position="301"/>
    </location>
</feature>
<dbReference type="InterPro" id="IPR045269">
    <property type="entry name" value="Atg1-like"/>
</dbReference>
<dbReference type="Gene3D" id="1.10.510.10">
    <property type="entry name" value="Transferase(Phosphotransferase) domain 1"/>
    <property type="match status" value="1"/>
</dbReference>
<evidence type="ECO:0000256" key="1">
    <source>
        <dbReference type="ARBA" id="ARBA00022679"/>
    </source>
</evidence>
<dbReference type="CDD" id="cd14014">
    <property type="entry name" value="STKc_PknB_like"/>
    <property type="match status" value="1"/>
</dbReference>
<dbReference type="PANTHER" id="PTHR24348">
    <property type="entry name" value="SERINE/THREONINE-PROTEIN KINASE UNC-51-RELATED"/>
    <property type="match status" value="1"/>
</dbReference>
<dbReference type="RefSeq" id="WP_171088758.1">
    <property type="nucleotide sequence ID" value="NZ_CP053069.1"/>
</dbReference>
<dbReference type="GO" id="GO:0005829">
    <property type="term" value="C:cytosol"/>
    <property type="evidence" value="ECO:0007669"/>
    <property type="project" value="TreeGrafter"/>
</dbReference>
<keyword evidence="1 6" id="KW-0808">Transferase</keyword>
<dbReference type="AlphaFoldDB" id="A0A6M4GPQ8"/>
<dbReference type="GO" id="GO:0004674">
    <property type="term" value="F:protein serine/threonine kinase activity"/>
    <property type="evidence" value="ECO:0007669"/>
    <property type="project" value="UniProtKB-EC"/>
</dbReference>
<keyword evidence="4" id="KW-0067">ATP-binding</keyword>
<dbReference type="GO" id="GO:0000407">
    <property type="term" value="C:phagophore assembly site"/>
    <property type="evidence" value="ECO:0007669"/>
    <property type="project" value="TreeGrafter"/>
</dbReference>
<protein>
    <submittedName>
        <fullName evidence="6">Serine/threonine-protein kinase PknD</fullName>
        <ecNumber evidence="6">2.7.11.1</ecNumber>
    </submittedName>
</protein>
<dbReference type="GO" id="GO:0005776">
    <property type="term" value="C:autophagosome"/>
    <property type="evidence" value="ECO:0007669"/>
    <property type="project" value="TreeGrafter"/>
</dbReference>
<dbReference type="SMART" id="SM00220">
    <property type="entry name" value="S_TKc"/>
    <property type="match status" value="1"/>
</dbReference>
<accession>A0A6M4GPQ8</accession>
<sequence>MPQQVNQPLPAGYVLNGYRIEKPLSSGGFSIVYLARDESGTPFAIKEYLPSSLALRSEGVEVDISDENNLSIFRHGLKCFFEEGRALAMISHPNVVRVENFFRANETCYMVMQYVRGRTLQFHIQRNRHEFTEGFIRRLFIHLMNGLREVHTNKLLHLDIKPANIFLAMDGRPVLLDFGAARITLSEEALKLKPMYTAGFAAPEHYRFNPQELGPWADIYSVGATIYTCIAGTPPQAADAREKKDQMIPLKSLARQPYSEDLYAITNECLALDYMQRPQTAFDLQKRLMEEPVEEKKSSFFDTLSKPVSKLFSR</sequence>
<dbReference type="PANTHER" id="PTHR24348:SF22">
    <property type="entry name" value="NON-SPECIFIC SERINE_THREONINE PROTEIN KINASE"/>
    <property type="match status" value="1"/>
</dbReference>
<dbReference type="PROSITE" id="PS50011">
    <property type="entry name" value="PROTEIN_KINASE_DOM"/>
    <property type="match status" value="1"/>
</dbReference>